<dbReference type="OrthoDB" id="5950457at2759"/>
<keyword evidence="4" id="KW-1134">Transmembrane beta strand</keyword>
<evidence type="ECO:0000256" key="10">
    <source>
        <dbReference type="ARBA" id="ARBA00022989"/>
    </source>
</evidence>
<evidence type="ECO:0000259" key="20">
    <source>
        <dbReference type="PROSITE" id="PS51412"/>
    </source>
</evidence>
<dbReference type="PROSITE" id="PS51412">
    <property type="entry name" value="MACPF_2"/>
    <property type="match status" value="1"/>
</dbReference>
<comment type="similarity">
    <text evidence="2">Belongs to the MPEG1 family.</text>
</comment>
<keyword evidence="7 19" id="KW-0732">Signal</keyword>
<evidence type="ECO:0000313" key="21">
    <source>
        <dbReference type="Ensembl" id="ENSSFOP00015000532.2"/>
    </source>
</evidence>
<proteinExistence type="inferred from homology"/>
<keyword evidence="13" id="KW-1015">Disulfide bond</keyword>
<evidence type="ECO:0000256" key="16">
    <source>
        <dbReference type="ARBA" id="ARBA00030728"/>
    </source>
</evidence>
<keyword evidence="14" id="KW-0325">Glycoprotein</keyword>
<evidence type="ECO:0000256" key="18">
    <source>
        <dbReference type="ARBA" id="ARBA00045689"/>
    </source>
</evidence>
<dbReference type="InterPro" id="IPR039707">
    <property type="entry name" value="MPEG1"/>
</dbReference>
<evidence type="ECO:0000256" key="8">
    <source>
        <dbReference type="ARBA" id="ARBA00022843"/>
    </source>
</evidence>
<dbReference type="GO" id="GO:0045087">
    <property type="term" value="P:innate immune response"/>
    <property type="evidence" value="ECO:0007669"/>
    <property type="project" value="UniProtKB-KW"/>
</dbReference>
<evidence type="ECO:0000256" key="15">
    <source>
        <dbReference type="ARBA" id="ARBA00023329"/>
    </source>
</evidence>
<keyword evidence="10" id="KW-1133">Transmembrane helix</keyword>
<comment type="subcellular location">
    <subcellularLocation>
        <location evidence="1">Cytoplasmic vesicle</location>
        <location evidence="1">Phagosome membrane</location>
        <topology evidence="1">Multi-pass membrane protein</topology>
    </subcellularLocation>
</comment>
<evidence type="ECO:0000256" key="14">
    <source>
        <dbReference type="ARBA" id="ARBA00023180"/>
    </source>
</evidence>
<feature type="domain" description="MACPF" evidence="20">
    <location>
        <begin position="19"/>
        <end position="331"/>
    </location>
</feature>
<evidence type="ECO:0000313" key="22">
    <source>
        <dbReference type="Proteomes" id="UP000694397"/>
    </source>
</evidence>
<comment type="function">
    <text evidence="18">Pore-forming protein involved in both innate and adaptive immunity. Plays a central role in antigen cross-presentation in dendritic cells by forming a pore in antigen-containing compartments, thereby promoting delivery of antigens for cross-presentation. Also involved in innate immune response following bacterial infection; shows antibacterial activity against a wide spectrum of Gram-positive, Gram-negative and acid-fast bacteria. Reduces the viability of the intracytosolic pathogen L.monocytogenes by inhibiting acidification of the phagocytic vacuole of host cells which restricts bacterial translocation from the vacuole to the cytosol. Required for the antibacterial activity of reactive oxygen species and nitric oxide.</text>
</comment>
<name>A0A8C9QY73_SCLFO</name>
<reference evidence="21 22" key="1">
    <citation type="submission" date="2019-04" db="EMBL/GenBank/DDBJ databases">
        <authorList>
            <consortium name="Wellcome Sanger Institute Data Sharing"/>
        </authorList>
    </citation>
    <scope>NUCLEOTIDE SEQUENCE [LARGE SCALE GENOMIC DNA]</scope>
</reference>
<dbReference type="GeneTree" id="ENSGT00390000008048"/>
<dbReference type="CDD" id="cd22579">
    <property type="entry name" value="MPEG1_P2"/>
    <property type="match status" value="1"/>
</dbReference>
<keyword evidence="9" id="KW-0391">Immunity</keyword>
<keyword evidence="15" id="KW-0968">Cytoplasmic vesicle</keyword>
<comment type="function">
    <text evidence="17">Pore-forming protein that plays a central role in antigen cross-presentation in dendritic cells by mediating delivery of antigens for cross-presentation. Dendritic cells bridge innate and adaptive immunity by capturing exogenous antigens on MHC class-I molecules and presenting them to naive CD8(+) T-cells. Acts by forming a pore in antigen-containing compartments, promoting the release of antigens into the cytosol, enabling generation of MHCI:peptide complexes and T-cell priming.</text>
</comment>
<evidence type="ECO:0000256" key="1">
    <source>
        <dbReference type="ARBA" id="ARBA00004265"/>
    </source>
</evidence>
<dbReference type="PANTHER" id="PTHR31463">
    <property type="entry name" value="MACROPHAGE-EXPRESSED GENE 1 PROTEIN"/>
    <property type="match status" value="1"/>
</dbReference>
<organism evidence="21 22">
    <name type="scientific">Scleropages formosus</name>
    <name type="common">Asian bonytongue</name>
    <name type="synonym">Osteoglossum formosum</name>
    <dbReference type="NCBI Taxonomy" id="113540"/>
    <lineage>
        <taxon>Eukaryota</taxon>
        <taxon>Metazoa</taxon>
        <taxon>Chordata</taxon>
        <taxon>Craniata</taxon>
        <taxon>Vertebrata</taxon>
        <taxon>Euteleostomi</taxon>
        <taxon>Actinopterygii</taxon>
        <taxon>Neopterygii</taxon>
        <taxon>Teleostei</taxon>
        <taxon>Osteoglossocephala</taxon>
        <taxon>Osteoglossomorpha</taxon>
        <taxon>Osteoglossiformes</taxon>
        <taxon>Osteoglossidae</taxon>
        <taxon>Scleropages</taxon>
    </lineage>
</organism>
<evidence type="ECO:0000256" key="7">
    <source>
        <dbReference type="ARBA" id="ARBA00022729"/>
    </source>
</evidence>
<reference evidence="21" key="2">
    <citation type="submission" date="2025-08" db="UniProtKB">
        <authorList>
            <consortium name="Ensembl"/>
        </authorList>
    </citation>
    <scope>IDENTIFICATION</scope>
</reference>
<evidence type="ECO:0000256" key="13">
    <source>
        <dbReference type="ARBA" id="ARBA00023157"/>
    </source>
</evidence>
<accession>A0A8C9QY73</accession>
<feature type="signal peptide" evidence="19">
    <location>
        <begin position="1"/>
        <end position="17"/>
    </location>
</feature>
<evidence type="ECO:0000256" key="6">
    <source>
        <dbReference type="ARBA" id="ARBA00022692"/>
    </source>
</evidence>
<dbReference type="Ensembl" id="ENSSFOT00015000560.2">
    <property type="protein sequence ID" value="ENSSFOP00015000532.2"/>
    <property type="gene ID" value="ENSSFOG00015000423.2"/>
</dbReference>
<dbReference type="InterPro" id="IPR020864">
    <property type="entry name" value="MACPF"/>
</dbReference>
<evidence type="ECO:0000256" key="12">
    <source>
        <dbReference type="ARBA" id="ARBA00023136"/>
    </source>
</evidence>
<evidence type="ECO:0000256" key="17">
    <source>
        <dbReference type="ARBA" id="ARBA00045657"/>
    </source>
</evidence>
<dbReference type="PANTHER" id="PTHR31463:SF4">
    <property type="entry name" value="MACROPHAGE-EXPRESSED GENE 1 PROTEIN"/>
    <property type="match status" value="1"/>
</dbReference>
<evidence type="ECO:0000256" key="11">
    <source>
        <dbReference type="ARBA" id="ARBA00023130"/>
    </source>
</evidence>
<reference evidence="21" key="3">
    <citation type="submission" date="2025-09" db="UniProtKB">
        <authorList>
            <consortium name="Ensembl"/>
        </authorList>
    </citation>
    <scope>IDENTIFICATION</scope>
</reference>
<feature type="chain" id="PRO_5034833942" description="Macrophage-expressed gene 1 protein" evidence="19">
    <location>
        <begin position="18"/>
        <end position="654"/>
    </location>
</feature>
<keyword evidence="12" id="KW-0472">Membrane</keyword>
<gene>
    <name evidence="21" type="primary">MPEG1</name>
</gene>
<keyword evidence="6" id="KW-0812">Transmembrane</keyword>
<sequence length="654" mass="72421">FLCIIFHLFLNSLSINSSSLNECIKALNLPALEVLPGRGWDNLRNVDAGRVMKVDYTLCQTTEDGRYLLPDQVVTAPQKSNTIEINSEIVDSWLDYKSETAYSINQDSSWYFLLNGKFSLEIQKMKQHQTKENTVISRIEMRNNMYTVQSNPSFTLDPVFKSRVTEIATALQNNDTQMANFLSETLVLDYGTHVLTSVDAGAILAQEDYLRRSAMQDSSVTAHASILFYKKMGISLNYKLDNSNKTSPLDYYIGNITYSMMISYGGTPFYPDMTLKDWETSITDNLVAIDRFGVPLHLVLSQDTLPDLPEPIIFTLRDVVSQAIQLYYTVNTIPGCTDPGSQHFNYQANVDDHSCTDSTKNFSFGGVFQQCTPLTGDPRTVMWCKSLTQKNPITGNMSCGALYNQTLLRTEVKEQNSIQFDCQKSCYSCWLIFTCCEDLCSNTYAVESVRVETYWCSASNVSEAEPSGAIFGGLYGPTMVNPLTNTRSCLSGSLPATLLSDGLKICLAKTSTGALQHSVQFGGLFSCEAGNTMAGGIYHCPQGYIQESAGVSDGCEILYCLSGIETKDEVPIQLPPYTQKVVLQVITTSKSVWCRGSLRKVLGMALAITLSLHLPTSVLSSSFSAVLSRGRLCHPIFIHHLKNQSAEGDDELYS</sequence>
<evidence type="ECO:0000256" key="3">
    <source>
        <dbReference type="ARBA" id="ARBA00021365"/>
    </source>
</evidence>
<dbReference type="Pfam" id="PF01823">
    <property type="entry name" value="MACPF"/>
    <property type="match status" value="1"/>
</dbReference>
<evidence type="ECO:0000256" key="9">
    <source>
        <dbReference type="ARBA" id="ARBA00022859"/>
    </source>
</evidence>
<dbReference type="GO" id="GO:0042742">
    <property type="term" value="P:defense response to bacterium"/>
    <property type="evidence" value="ECO:0007669"/>
    <property type="project" value="TreeGrafter"/>
</dbReference>
<keyword evidence="11" id="KW-1064">Adaptive immunity</keyword>
<evidence type="ECO:0000256" key="5">
    <source>
        <dbReference type="ARBA" id="ARBA00022588"/>
    </source>
</evidence>
<dbReference type="SMART" id="SM00457">
    <property type="entry name" value="MACPF"/>
    <property type="match status" value="1"/>
</dbReference>
<protein>
    <recommendedName>
        <fullName evidence="3">Macrophage-expressed gene 1 protein</fullName>
    </recommendedName>
    <alternativeName>
        <fullName evidence="16">Perforin-2</fullName>
    </alternativeName>
</protein>
<dbReference type="GO" id="GO:0030670">
    <property type="term" value="C:phagocytic vesicle membrane"/>
    <property type="evidence" value="ECO:0007669"/>
    <property type="project" value="UniProtKB-SubCell"/>
</dbReference>
<keyword evidence="22" id="KW-1185">Reference proteome</keyword>
<dbReference type="Proteomes" id="UP000694397">
    <property type="component" value="Chromosome 1"/>
</dbReference>
<dbReference type="AlphaFoldDB" id="A0A8C9QY73"/>
<evidence type="ECO:0000256" key="2">
    <source>
        <dbReference type="ARBA" id="ARBA00007256"/>
    </source>
</evidence>
<keyword evidence="8" id="KW-0832">Ubl conjugation</keyword>
<evidence type="ECO:0000256" key="4">
    <source>
        <dbReference type="ARBA" id="ARBA00022452"/>
    </source>
</evidence>
<evidence type="ECO:0000256" key="19">
    <source>
        <dbReference type="SAM" id="SignalP"/>
    </source>
</evidence>
<dbReference type="GO" id="GO:0002250">
    <property type="term" value="P:adaptive immune response"/>
    <property type="evidence" value="ECO:0007669"/>
    <property type="project" value="UniProtKB-KW"/>
</dbReference>
<keyword evidence="5" id="KW-0399">Innate immunity</keyword>